<dbReference type="InterPro" id="IPR001296">
    <property type="entry name" value="Glyco_trans_1"/>
</dbReference>
<dbReference type="STRING" id="1802737.A2832_01410"/>
<evidence type="ECO:0000259" key="1">
    <source>
        <dbReference type="Pfam" id="PF00534"/>
    </source>
</evidence>
<comment type="caution">
    <text evidence="2">The sequence shown here is derived from an EMBL/GenBank/DDBJ whole genome shotgun (WGS) entry which is preliminary data.</text>
</comment>
<dbReference type="Gene3D" id="3.40.50.2000">
    <property type="entry name" value="Glycogen Phosphorylase B"/>
    <property type="match status" value="2"/>
</dbReference>
<dbReference type="Pfam" id="PF00534">
    <property type="entry name" value="Glycos_transf_1"/>
    <property type="match status" value="1"/>
</dbReference>
<dbReference type="EMBL" id="MHVG01000016">
    <property type="protein sequence ID" value="OHA90762.1"/>
    <property type="molecule type" value="Genomic_DNA"/>
</dbReference>
<evidence type="ECO:0000313" key="2">
    <source>
        <dbReference type="EMBL" id="OHA90762.1"/>
    </source>
</evidence>
<dbReference type="AlphaFoldDB" id="A0A1G2T0V7"/>
<evidence type="ECO:0000313" key="3">
    <source>
        <dbReference type="Proteomes" id="UP000178538"/>
    </source>
</evidence>
<protein>
    <recommendedName>
        <fullName evidence="1">Glycosyl transferase family 1 domain-containing protein</fullName>
    </recommendedName>
</protein>
<dbReference type="Proteomes" id="UP000178538">
    <property type="component" value="Unassembled WGS sequence"/>
</dbReference>
<name>A0A1G2T0V7_9BACT</name>
<feature type="domain" description="Glycosyl transferase family 1" evidence="1">
    <location>
        <begin position="2"/>
        <end position="113"/>
    </location>
</feature>
<reference evidence="2 3" key="1">
    <citation type="journal article" date="2016" name="Nat. Commun.">
        <title>Thousands of microbial genomes shed light on interconnected biogeochemical processes in an aquifer system.</title>
        <authorList>
            <person name="Anantharaman K."/>
            <person name="Brown C.T."/>
            <person name="Hug L.A."/>
            <person name="Sharon I."/>
            <person name="Castelle C.J."/>
            <person name="Probst A.J."/>
            <person name="Thomas B.C."/>
            <person name="Singh A."/>
            <person name="Wilkins M.J."/>
            <person name="Karaoz U."/>
            <person name="Brodie E.L."/>
            <person name="Williams K.H."/>
            <person name="Hubbard S.S."/>
            <person name="Banfield J.F."/>
        </authorList>
    </citation>
    <scope>NUCLEOTIDE SEQUENCE [LARGE SCALE GENOMIC DNA]</scope>
</reference>
<dbReference type="SUPFAM" id="SSF53756">
    <property type="entry name" value="UDP-Glycosyltransferase/glycogen phosphorylase"/>
    <property type="match status" value="1"/>
</dbReference>
<sequence length="137" mass="15265">MGDGEERENLENMARNLGIYDSVDFRGFVENARTYLSSFDIFVMPSRSEALPYALLEAGFAGLPVIATSVGGIPEIIESGISGALIPSDDSEALLSSLVLFYDNPRMRDRLGDFLKKSVKEKFSLEKVLKETFKRYL</sequence>
<gene>
    <name evidence="2" type="ORF">A2832_01410</name>
</gene>
<accession>A0A1G2T0V7</accession>
<organism evidence="2 3">
    <name type="scientific">Candidatus Zambryskibacteria bacterium RIFCSPHIGHO2_01_FULL_44_22b</name>
    <dbReference type="NCBI Taxonomy" id="1802737"/>
    <lineage>
        <taxon>Bacteria</taxon>
        <taxon>Candidatus Zambryskiibacteriota</taxon>
    </lineage>
</organism>
<proteinExistence type="predicted"/>
<dbReference type="PANTHER" id="PTHR12526">
    <property type="entry name" value="GLYCOSYLTRANSFERASE"/>
    <property type="match status" value="1"/>
</dbReference>
<dbReference type="PANTHER" id="PTHR12526:SF630">
    <property type="entry name" value="GLYCOSYLTRANSFERASE"/>
    <property type="match status" value="1"/>
</dbReference>